<dbReference type="InterPro" id="IPR039261">
    <property type="entry name" value="FNR_nucleotide-bd"/>
</dbReference>
<dbReference type="PROSITE" id="PS51384">
    <property type="entry name" value="FAD_FR"/>
    <property type="match status" value="1"/>
</dbReference>
<dbReference type="eggNOG" id="COG2375">
    <property type="taxonomic scope" value="Bacteria"/>
</dbReference>
<dbReference type="OrthoDB" id="9814826at2"/>
<dbReference type="GO" id="GO:0016491">
    <property type="term" value="F:oxidoreductase activity"/>
    <property type="evidence" value="ECO:0007669"/>
    <property type="project" value="InterPro"/>
</dbReference>
<feature type="domain" description="FAD-binding FR-type" evidence="2">
    <location>
        <begin position="6"/>
        <end position="124"/>
    </location>
</feature>
<dbReference type="InterPro" id="IPR017927">
    <property type="entry name" value="FAD-bd_FR_type"/>
</dbReference>
<dbReference type="Gene3D" id="2.40.30.10">
    <property type="entry name" value="Translation factors"/>
    <property type="match status" value="1"/>
</dbReference>
<dbReference type="InterPro" id="IPR007037">
    <property type="entry name" value="SIP_rossman_dom"/>
</dbReference>
<dbReference type="InterPro" id="IPR013113">
    <property type="entry name" value="SIP_FAD-bd"/>
</dbReference>
<protein>
    <submittedName>
        <fullName evidence="3">Putative siderophore-interacting protein</fullName>
    </submittedName>
</protein>
<evidence type="ECO:0000259" key="2">
    <source>
        <dbReference type="PROSITE" id="PS51384"/>
    </source>
</evidence>
<dbReference type="CDD" id="cd06193">
    <property type="entry name" value="siderophore_interacting"/>
    <property type="match status" value="1"/>
</dbReference>
<accession>U3CE96</accession>
<evidence type="ECO:0000313" key="4">
    <source>
        <dbReference type="Proteomes" id="UP000016562"/>
    </source>
</evidence>
<dbReference type="AlphaFoldDB" id="U3CE96"/>
<evidence type="ECO:0000256" key="1">
    <source>
        <dbReference type="ARBA" id="ARBA00035644"/>
    </source>
</evidence>
<dbReference type="Gene3D" id="3.40.50.80">
    <property type="entry name" value="Nucleotide-binding domain of ferredoxin-NADP reductase (FNR) module"/>
    <property type="match status" value="1"/>
</dbReference>
<dbReference type="RefSeq" id="WP_021713298.1">
    <property type="nucleotide sequence ID" value="NZ_BATM01000019.1"/>
</dbReference>
<sequence length="256" mass="28675">MSRKKPTPKRVTVISTQRISPNMQRLVLQGEALANFPEDCAASYVKFLFDAQGNTISEIAADSRPILRTYSIRRFMPDTAAIEVDFVRHITQDPDSGFATRWADAAQVGDEISLMGPGAIAPINTDADWFFMVADMTGLPALSAKVQTLPKQAIGYVVIKVTHQDDIQPLSLPSNMQVTWITDEPLSKTVQALPWLEGSPFVWVASDFDSMRELRQYFRNDKNIPKDAIYISSYWKEGIAEDGHKVLKKQDAEAHE</sequence>
<dbReference type="SUPFAM" id="SSF63380">
    <property type="entry name" value="Riboflavin synthase domain-like"/>
    <property type="match status" value="1"/>
</dbReference>
<reference evidence="3 4" key="1">
    <citation type="submission" date="2013-09" db="EMBL/GenBank/DDBJ databases">
        <title>Whole genome shotgun sequence of Vibrio ezurae NBRC 102218.</title>
        <authorList>
            <person name="Yoshida I."/>
            <person name="Hosoyama A."/>
            <person name="Numata M."/>
            <person name="Hashimoto M."/>
            <person name="Hosoyama Y."/>
            <person name="Tsuchikane K."/>
            <person name="Noguchi M."/>
            <person name="Hirakata S."/>
            <person name="Ichikawa N."/>
            <person name="Ohji S."/>
            <person name="Yamazoe A."/>
            <person name="Fujita N."/>
        </authorList>
    </citation>
    <scope>NUCLEOTIDE SEQUENCE [LARGE SCALE GENOMIC DNA]</scope>
    <source>
        <strain evidence="3 4">NBRC 102218</strain>
    </source>
</reference>
<dbReference type="PANTHER" id="PTHR30157:SF0">
    <property type="entry name" value="NADPH-DEPENDENT FERRIC-CHELATE REDUCTASE"/>
    <property type="match status" value="1"/>
</dbReference>
<dbReference type="InterPro" id="IPR017938">
    <property type="entry name" value="Riboflavin_synthase-like_b-brl"/>
</dbReference>
<organism evidence="3 4">
    <name type="scientific">Vibrio ezurae NBRC 102218</name>
    <dbReference type="NCBI Taxonomy" id="1219080"/>
    <lineage>
        <taxon>Bacteria</taxon>
        <taxon>Pseudomonadati</taxon>
        <taxon>Pseudomonadota</taxon>
        <taxon>Gammaproteobacteria</taxon>
        <taxon>Vibrionales</taxon>
        <taxon>Vibrionaceae</taxon>
        <taxon>Vibrio</taxon>
    </lineage>
</organism>
<dbReference type="STRING" id="1219080.VEZ01S_19_00030"/>
<dbReference type="EMBL" id="BATM01000019">
    <property type="protein sequence ID" value="GAD79589.1"/>
    <property type="molecule type" value="Genomic_DNA"/>
</dbReference>
<comment type="similarity">
    <text evidence="1">Belongs to the SIP oxidoreductase family.</text>
</comment>
<comment type="caution">
    <text evidence="3">The sequence shown here is derived from an EMBL/GenBank/DDBJ whole genome shotgun (WGS) entry which is preliminary data.</text>
</comment>
<dbReference type="Pfam" id="PF04954">
    <property type="entry name" value="SIP"/>
    <property type="match status" value="1"/>
</dbReference>
<proteinExistence type="inferred from homology"/>
<dbReference type="PANTHER" id="PTHR30157">
    <property type="entry name" value="FERRIC REDUCTASE, NADPH-DEPENDENT"/>
    <property type="match status" value="1"/>
</dbReference>
<keyword evidence="4" id="KW-1185">Reference proteome</keyword>
<dbReference type="Proteomes" id="UP000016562">
    <property type="component" value="Unassembled WGS sequence"/>
</dbReference>
<name>U3CE96_9VIBR</name>
<evidence type="ECO:0000313" key="3">
    <source>
        <dbReference type="EMBL" id="GAD79589.1"/>
    </source>
</evidence>
<dbReference type="Pfam" id="PF08021">
    <property type="entry name" value="FAD_binding_9"/>
    <property type="match status" value="1"/>
</dbReference>
<gene>
    <name evidence="3" type="ORF">VEZ01S_19_00030</name>
</gene>
<dbReference type="InterPro" id="IPR039374">
    <property type="entry name" value="SIP_fam"/>
</dbReference>